<comment type="caution">
    <text evidence="2">The sequence shown here is derived from an EMBL/GenBank/DDBJ whole genome shotgun (WGS) entry which is preliminary data.</text>
</comment>
<organism evidence="2 3">
    <name type="scientific">Lepraria neglecta</name>
    <dbReference type="NCBI Taxonomy" id="209136"/>
    <lineage>
        <taxon>Eukaryota</taxon>
        <taxon>Fungi</taxon>
        <taxon>Dikarya</taxon>
        <taxon>Ascomycota</taxon>
        <taxon>Pezizomycotina</taxon>
        <taxon>Lecanoromycetes</taxon>
        <taxon>OSLEUM clade</taxon>
        <taxon>Lecanoromycetidae</taxon>
        <taxon>Lecanorales</taxon>
        <taxon>Lecanorineae</taxon>
        <taxon>Stereocaulaceae</taxon>
        <taxon>Lepraria</taxon>
    </lineage>
</organism>
<keyword evidence="3" id="KW-1185">Reference proteome</keyword>
<dbReference type="AlphaFoldDB" id="A0AAE0DN02"/>
<proteinExistence type="predicted"/>
<evidence type="ECO:0000256" key="1">
    <source>
        <dbReference type="SAM" id="MobiDB-lite"/>
    </source>
</evidence>
<evidence type="ECO:0000313" key="3">
    <source>
        <dbReference type="Proteomes" id="UP001276659"/>
    </source>
</evidence>
<feature type="region of interest" description="Disordered" evidence="1">
    <location>
        <begin position="61"/>
        <end position="126"/>
    </location>
</feature>
<accession>A0AAE0DN02</accession>
<gene>
    <name evidence="2" type="ORF">OEA41_006382</name>
</gene>
<sequence>MEHLLTVQFYYQSSSFFLATMLSSVIVEQLPLSELNSAVALHLLCPACERVCQAAPILHASPDDESSADVDEATDEEEITAGESVVAKADTVAEKEGTATDETAGVEEDIDDSVGGARLSPVQPIV</sequence>
<name>A0AAE0DN02_9LECA</name>
<dbReference type="Proteomes" id="UP001276659">
    <property type="component" value="Unassembled WGS sequence"/>
</dbReference>
<dbReference type="EMBL" id="JASNWA010000007">
    <property type="protein sequence ID" value="KAK3173053.1"/>
    <property type="molecule type" value="Genomic_DNA"/>
</dbReference>
<protein>
    <submittedName>
        <fullName evidence="2">Uncharacterized protein</fullName>
    </submittedName>
</protein>
<feature type="compositionally biased region" description="Acidic residues" evidence="1">
    <location>
        <begin position="63"/>
        <end position="80"/>
    </location>
</feature>
<reference evidence="2" key="1">
    <citation type="submission" date="2022-11" db="EMBL/GenBank/DDBJ databases">
        <title>Chromosomal genome sequence assembly and mating type (MAT) locus characterization of the leprose asexual lichenized fungus Lepraria neglecta (Nyl.) Erichsen.</title>
        <authorList>
            <person name="Allen J.L."/>
            <person name="Pfeffer B."/>
        </authorList>
    </citation>
    <scope>NUCLEOTIDE SEQUENCE</scope>
    <source>
        <strain evidence="2">Allen 5258</strain>
    </source>
</reference>
<evidence type="ECO:0000313" key="2">
    <source>
        <dbReference type="EMBL" id="KAK3173053.1"/>
    </source>
</evidence>